<dbReference type="EMBL" id="JACGWN010000010">
    <property type="protein sequence ID" value="KAL0427470.1"/>
    <property type="molecule type" value="Genomic_DNA"/>
</dbReference>
<evidence type="ECO:0000313" key="1">
    <source>
        <dbReference type="EMBL" id="KAL0427470.1"/>
    </source>
</evidence>
<organism evidence="1">
    <name type="scientific">Sesamum latifolium</name>
    <dbReference type="NCBI Taxonomy" id="2727402"/>
    <lineage>
        <taxon>Eukaryota</taxon>
        <taxon>Viridiplantae</taxon>
        <taxon>Streptophyta</taxon>
        <taxon>Embryophyta</taxon>
        <taxon>Tracheophyta</taxon>
        <taxon>Spermatophyta</taxon>
        <taxon>Magnoliopsida</taxon>
        <taxon>eudicotyledons</taxon>
        <taxon>Gunneridae</taxon>
        <taxon>Pentapetalae</taxon>
        <taxon>asterids</taxon>
        <taxon>lamiids</taxon>
        <taxon>Lamiales</taxon>
        <taxon>Pedaliaceae</taxon>
        <taxon>Sesamum</taxon>
    </lineage>
</organism>
<accession>A0AAW2VGR7</accession>
<name>A0AAW2VGR7_9LAMI</name>
<dbReference type="AlphaFoldDB" id="A0AAW2VGR7"/>
<sequence length="70" mass="7658">MIAEGPVGGDSHHARKAELRKAHDITIKEVLDVEAMEDTPIIQFGRVEHSGPKNSHNDALVIMACLPTMK</sequence>
<comment type="caution">
    <text evidence="1">The sequence shown here is derived from an EMBL/GenBank/DDBJ whole genome shotgun (WGS) entry which is preliminary data.</text>
</comment>
<reference evidence="1" key="1">
    <citation type="submission" date="2020-06" db="EMBL/GenBank/DDBJ databases">
        <authorList>
            <person name="Li T."/>
            <person name="Hu X."/>
            <person name="Zhang T."/>
            <person name="Song X."/>
            <person name="Zhang H."/>
            <person name="Dai N."/>
            <person name="Sheng W."/>
            <person name="Hou X."/>
            <person name="Wei L."/>
        </authorList>
    </citation>
    <scope>NUCLEOTIDE SEQUENCE</scope>
    <source>
        <strain evidence="1">KEN1</strain>
        <tissue evidence="1">Leaf</tissue>
    </source>
</reference>
<proteinExistence type="predicted"/>
<reference evidence="1" key="2">
    <citation type="journal article" date="2024" name="Plant">
        <title>Genomic evolution and insights into agronomic trait innovations of Sesamum species.</title>
        <authorList>
            <person name="Miao H."/>
            <person name="Wang L."/>
            <person name="Qu L."/>
            <person name="Liu H."/>
            <person name="Sun Y."/>
            <person name="Le M."/>
            <person name="Wang Q."/>
            <person name="Wei S."/>
            <person name="Zheng Y."/>
            <person name="Lin W."/>
            <person name="Duan Y."/>
            <person name="Cao H."/>
            <person name="Xiong S."/>
            <person name="Wang X."/>
            <person name="Wei L."/>
            <person name="Li C."/>
            <person name="Ma Q."/>
            <person name="Ju M."/>
            <person name="Zhao R."/>
            <person name="Li G."/>
            <person name="Mu C."/>
            <person name="Tian Q."/>
            <person name="Mei H."/>
            <person name="Zhang T."/>
            <person name="Gao T."/>
            <person name="Zhang H."/>
        </authorList>
    </citation>
    <scope>NUCLEOTIDE SEQUENCE</scope>
    <source>
        <strain evidence="1">KEN1</strain>
    </source>
</reference>
<gene>
    <name evidence="1" type="ORF">Slati_2921800</name>
</gene>
<protein>
    <submittedName>
        <fullName evidence="1">Uncharacterized protein</fullName>
    </submittedName>
</protein>